<dbReference type="GO" id="GO:0020037">
    <property type="term" value="F:heme binding"/>
    <property type="evidence" value="ECO:0007669"/>
    <property type="project" value="InterPro"/>
</dbReference>
<evidence type="ECO:0008006" key="10">
    <source>
        <dbReference type="Google" id="ProtNLM"/>
    </source>
</evidence>
<keyword evidence="5 7" id="KW-0503">Monooxygenase</keyword>
<evidence type="ECO:0000256" key="2">
    <source>
        <dbReference type="ARBA" id="ARBA00010617"/>
    </source>
</evidence>
<evidence type="ECO:0000256" key="6">
    <source>
        <dbReference type="PIRSR" id="PIRSR602403-1"/>
    </source>
</evidence>
<dbReference type="InterPro" id="IPR036396">
    <property type="entry name" value="Cyt_P450_sf"/>
</dbReference>
<evidence type="ECO:0000256" key="4">
    <source>
        <dbReference type="ARBA" id="ARBA00023004"/>
    </source>
</evidence>
<evidence type="ECO:0000313" key="9">
    <source>
        <dbReference type="Proteomes" id="UP001320420"/>
    </source>
</evidence>
<comment type="similarity">
    <text evidence="2 7">Belongs to the cytochrome P450 family.</text>
</comment>
<keyword evidence="7" id="KW-0560">Oxidoreductase</keyword>
<keyword evidence="9" id="KW-1185">Reference proteome</keyword>
<keyword evidence="4 6" id="KW-0408">Iron</keyword>
<dbReference type="GO" id="GO:0005506">
    <property type="term" value="F:iron ion binding"/>
    <property type="evidence" value="ECO:0007669"/>
    <property type="project" value="InterPro"/>
</dbReference>
<keyword evidence="3 6" id="KW-0479">Metal-binding</keyword>
<dbReference type="PANTHER" id="PTHR47582">
    <property type="entry name" value="P450, PUTATIVE (EUROFUNG)-RELATED"/>
    <property type="match status" value="1"/>
</dbReference>
<dbReference type="InterPro" id="IPR001128">
    <property type="entry name" value="Cyt_P450"/>
</dbReference>
<evidence type="ECO:0000256" key="5">
    <source>
        <dbReference type="ARBA" id="ARBA00023033"/>
    </source>
</evidence>
<protein>
    <recommendedName>
        <fullName evidence="10">Cytochrome P450</fullName>
    </recommendedName>
</protein>
<reference evidence="8 9" key="1">
    <citation type="submission" date="2024-02" db="EMBL/GenBank/DDBJ databases">
        <title>De novo assembly and annotation of 12 fungi associated with fruit tree decline syndrome in Ontario, Canada.</title>
        <authorList>
            <person name="Sulman M."/>
            <person name="Ellouze W."/>
            <person name="Ilyukhin E."/>
        </authorList>
    </citation>
    <scope>NUCLEOTIDE SEQUENCE [LARGE SCALE GENOMIC DNA]</scope>
    <source>
        <strain evidence="8 9">M11/M66-122</strain>
    </source>
</reference>
<dbReference type="EMBL" id="JAKJXP020000170">
    <property type="protein sequence ID" value="KAK7740433.1"/>
    <property type="molecule type" value="Genomic_DNA"/>
</dbReference>
<dbReference type="Proteomes" id="UP001320420">
    <property type="component" value="Unassembled WGS sequence"/>
</dbReference>
<dbReference type="PRINTS" id="PR00465">
    <property type="entry name" value="EP450IV"/>
</dbReference>
<dbReference type="InterPro" id="IPR017972">
    <property type="entry name" value="Cyt_P450_CS"/>
</dbReference>
<dbReference type="PROSITE" id="PS00086">
    <property type="entry name" value="CYTOCHROME_P450"/>
    <property type="match status" value="1"/>
</dbReference>
<accession>A0AAN9U635</accession>
<evidence type="ECO:0000256" key="3">
    <source>
        <dbReference type="ARBA" id="ARBA00022723"/>
    </source>
</evidence>
<proteinExistence type="inferred from homology"/>
<gene>
    <name evidence="8" type="ORF">SLS62_011114</name>
</gene>
<dbReference type="Pfam" id="PF00067">
    <property type="entry name" value="p450"/>
    <property type="match status" value="1"/>
</dbReference>
<dbReference type="AlphaFoldDB" id="A0AAN9U635"/>
<comment type="caution">
    <text evidence="8">The sequence shown here is derived from an EMBL/GenBank/DDBJ whole genome shotgun (WGS) entry which is preliminary data.</text>
</comment>
<name>A0AAN9U635_9PEZI</name>
<organism evidence="8 9">
    <name type="scientific">Diatrype stigma</name>
    <dbReference type="NCBI Taxonomy" id="117547"/>
    <lineage>
        <taxon>Eukaryota</taxon>
        <taxon>Fungi</taxon>
        <taxon>Dikarya</taxon>
        <taxon>Ascomycota</taxon>
        <taxon>Pezizomycotina</taxon>
        <taxon>Sordariomycetes</taxon>
        <taxon>Xylariomycetidae</taxon>
        <taxon>Xylariales</taxon>
        <taxon>Diatrypaceae</taxon>
        <taxon>Diatrype</taxon>
    </lineage>
</organism>
<comment type="cofactor">
    <cofactor evidence="1 6">
        <name>heme</name>
        <dbReference type="ChEBI" id="CHEBI:30413"/>
    </cofactor>
</comment>
<dbReference type="GO" id="GO:0004497">
    <property type="term" value="F:monooxygenase activity"/>
    <property type="evidence" value="ECO:0007669"/>
    <property type="project" value="UniProtKB-KW"/>
</dbReference>
<keyword evidence="6 7" id="KW-0349">Heme</keyword>
<dbReference type="SUPFAM" id="SSF48264">
    <property type="entry name" value="Cytochrome P450"/>
    <property type="match status" value="1"/>
</dbReference>
<sequence>MSTIMSTSIGDTGPLLVLAVVATMTYFLARNIFGHDPCEPPLVPSSIPLIGHVVGLSRSSFNYYVELSKQTDAPIFTVSLPGQKMYVVTKPELIQQAQKQHRALAFPPIEAKFATTVVGLSKEAQAILARNVNGDEGAHGLSMETYAAMRAALHPGPALDDLNRAMLAEVGKALDRLLEPGPAAAGVVGETPRTARKLGLYAWLRDNLTTATTRAVYGPLNPFDDKEVADAFWEFEGGLMAILVGVLPSITARKPVAARAEVARAFEAYYRAGGVREASAYARNRYQVEVDNKFPLADTARSSVGGTIAVLVNTVPSVFWTLLHLYHHPGLLREVRDEVDACIQNSDSTDPGYSSANTETTVRLIDMVSLKEQCPLLLSAYQEVLRYRTIGASVREVMEDTYLGPYLLKKGSMLQMPSRVIHTDETLWGDTGFNPRRFLAAEKKNRPRDVCFRAFGGGKTLCPGRHLATNEVLANVALFVARFDMKPVDGAGWKFPTTANTNVAAAVMGPDSDIEVEIAMREGSQGVRWAVSLEASDKTFAIVTEDVVGEQN</sequence>
<dbReference type="CDD" id="cd11040">
    <property type="entry name" value="CYP7_CYP8-like"/>
    <property type="match status" value="1"/>
</dbReference>
<feature type="binding site" description="axial binding residue" evidence="6">
    <location>
        <position position="462"/>
    </location>
    <ligand>
        <name>heme</name>
        <dbReference type="ChEBI" id="CHEBI:30413"/>
    </ligand>
    <ligandPart>
        <name>Fe</name>
        <dbReference type="ChEBI" id="CHEBI:18248"/>
    </ligandPart>
</feature>
<evidence type="ECO:0000256" key="1">
    <source>
        <dbReference type="ARBA" id="ARBA00001971"/>
    </source>
</evidence>
<evidence type="ECO:0000313" key="8">
    <source>
        <dbReference type="EMBL" id="KAK7740433.1"/>
    </source>
</evidence>
<dbReference type="InterPro" id="IPR002403">
    <property type="entry name" value="Cyt_P450_E_grp-IV"/>
</dbReference>
<evidence type="ECO:0000256" key="7">
    <source>
        <dbReference type="RuleBase" id="RU000461"/>
    </source>
</evidence>
<dbReference type="GO" id="GO:0016705">
    <property type="term" value="F:oxidoreductase activity, acting on paired donors, with incorporation or reduction of molecular oxygen"/>
    <property type="evidence" value="ECO:0007669"/>
    <property type="project" value="InterPro"/>
</dbReference>
<dbReference type="InterPro" id="IPR053007">
    <property type="entry name" value="CYP450_monoxygenase_sec-met"/>
</dbReference>
<dbReference type="PANTHER" id="PTHR47582:SF1">
    <property type="entry name" value="P450, PUTATIVE (EUROFUNG)-RELATED"/>
    <property type="match status" value="1"/>
</dbReference>
<dbReference type="Gene3D" id="1.10.630.10">
    <property type="entry name" value="Cytochrome P450"/>
    <property type="match status" value="1"/>
</dbReference>